<feature type="transmembrane region" description="Helical" evidence="1">
    <location>
        <begin position="43"/>
        <end position="62"/>
    </location>
</feature>
<keyword evidence="1" id="KW-1133">Transmembrane helix</keyword>
<proteinExistence type="predicted"/>
<dbReference type="AlphaFoldDB" id="A0A1F5VN42"/>
<dbReference type="Proteomes" id="UP000178943">
    <property type="component" value="Unassembled WGS sequence"/>
</dbReference>
<comment type="caution">
    <text evidence="2">The sequence shown here is derived from an EMBL/GenBank/DDBJ whole genome shotgun (WGS) entry which is preliminary data.</text>
</comment>
<evidence type="ECO:0000313" key="2">
    <source>
        <dbReference type="EMBL" id="OGF64817.1"/>
    </source>
</evidence>
<gene>
    <name evidence="2" type="ORF">A2Y62_19465</name>
</gene>
<sequence>MKTNTIPSQRVFLIYKTLPQSIRQVISASLLVIGFVLQLKASVFVGSIFILCVSLLNLTRGIKIKTPSTKSSKWERATFAEYVKILTKIQQIKKWRGTSTLTKVVLIILYCFFGLPSLIGAAVGLGQIFGIIFLDFNLLFIPLFISGTRSIWIPTHIQIKVETLLNIKELAPIKGNPEVKIQPFLMVGQSDIKESFPLDAKIMIELTNAPKDFLGIQVQVSINTVGSSNYPYAYAVIIAKQTLNLDMKNMFSTHDKIVFEYEKQEEMDILVIRQFTTKTSGYHTTDAIIAAIIKQAFRAAAILLQGIQEKNPSKAGV</sequence>
<feature type="transmembrane region" description="Helical" evidence="1">
    <location>
        <begin position="100"/>
        <end position="119"/>
    </location>
</feature>
<dbReference type="EMBL" id="MFGW01000131">
    <property type="protein sequence ID" value="OGF64817.1"/>
    <property type="molecule type" value="Genomic_DNA"/>
</dbReference>
<reference evidence="2 3" key="1">
    <citation type="journal article" date="2016" name="Nat. Commun.">
        <title>Thousands of microbial genomes shed light on interconnected biogeochemical processes in an aquifer system.</title>
        <authorList>
            <person name="Anantharaman K."/>
            <person name="Brown C.T."/>
            <person name="Hug L.A."/>
            <person name="Sharon I."/>
            <person name="Castelle C.J."/>
            <person name="Probst A.J."/>
            <person name="Thomas B.C."/>
            <person name="Singh A."/>
            <person name="Wilkins M.J."/>
            <person name="Karaoz U."/>
            <person name="Brodie E.L."/>
            <person name="Williams K.H."/>
            <person name="Hubbard S.S."/>
            <person name="Banfield J.F."/>
        </authorList>
    </citation>
    <scope>NUCLEOTIDE SEQUENCE [LARGE SCALE GENOMIC DNA]</scope>
</reference>
<feature type="transmembrane region" description="Helical" evidence="1">
    <location>
        <begin position="125"/>
        <end position="145"/>
    </location>
</feature>
<keyword evidence="1" id="KW-0472">Membrane</keyword>
<evidence type="ECO:0000313" key="3">
    <source>
        <dbReference type="Proteomes" id="UP000178943"/>
    </source>
</evidence>
<accession>A0A1F5VN42</accession>
<dbReference type="STRING" id="1817863.A2Y62_19465"/>
<evidence type="ECO:0000256" key="1">
    <source>
        <dbReference type="SAM" id="Phobius"/>
    </source>
</evidence>
<keyword evidence="1" id="KW-0812">Transmembrane</keyword>
<protein>
    <submittedName>
        <fullName evidence="2">Uncharacterized protein</fullName>
    </submittedName>
</protein>
<name>A0A1F5VN42_9BACT</name>
<organism evidence="2 3">
    <name type="scientific">Candidatus Fischerbacteria bacterium RBG_13_37_8</name>
    <dbReference type="NCBI Taxonomy" id="1817863"/>
    <lineage>
        <taxon>Bacteria</taxon>
        <taxon>Candidatus Fischeribacteriota</taxon>
    </lineage>
</organism>